<feature type="domain" description="EF-hand" evidence="3">
    <location>
        <begin position="76"/>
        <end position="93"/>
    </location>
</feature>
<dbReference type="Gene3D" id="1.10.238.10">
    <property type="entry name" value="EF-hand"/>
    <property type="match status" value="2"/>
</dbReference>
<dbReference type="InterPro" id="IPR002048">
    <property type="entry name" value="EF_hand_dom"/>
</dbReference>
<keyword evidence="2" id="KW-0732">Signal</keyword>
<evidence type="ECO:0000256" key="2">
    <source>
        <dbReference type="SAM" id="SignalP"/>
    </source>
</evidence>
<evidence type="ECO:0000313" key="5">
    <source>
        <dbReference type="Proteomes" id="UP000190044"/>
    </source>
</evidence>
<gene>
    <name evidence="4" type="ORF">SAMN06295937_102822</name>
</gene>
<dbReference type="PROSITE" id="PS00018">
    <property type="entry name" value="EF_HAND_1"/>
    <property type="match status" value="1"/>
</dbReference>
<protein>
    <submittedName>
        <fullName evidence="4">EF hand</fullName>
    </submittedName>
</protein>
<feature type="compositionally biased region" description="Basic and acidic residues" evidence="1">
    <location>
        <begin position="91"/>
        <end position="123"/>
    </location>
</feature>
<accession>A0A1T5F3Q4</accession>
<dbReference type="InterPro" id="IPR011992">
    <property type="entry name" value="EF-hand-dom_pair"/>
</dbReference>
<dbReference type="AlphaFoldDB" id="A0A1T5F3Q4"/>
<feature type="chain" id="PRO_5013046765" evidence="2">
    <location>
        <begin position="21"/>
        <end position="206"/>
    </location>
</feature>
<evidence type="ECO:0000259" key="3">
    <source>
        <dbReference type="Pfam" id="PF13202"/>
    </source>
</evidence>
<keyword evidence="5" id="KW-1185">Reference proteome</keyword>
<feature type="domain" description="EF-hand" evidence="3">
    <location>
        <begin position="48"/>
        <end position="62"/>
    </location>
</feature>
<reference evidence="5" key="1">
    <citation type="submission" date="2017-02" db="EMBL/GenBank/DDBJ databases">
        <authorList>
            <person name="Varghese N."/>
            <person name="Submissions S."/>
        </authorList>
    </citation>
    <scope>NUCLEOTIDE SEQUENCE [LARGE SCALE GENOMIC DNA]</scope>
    <source>
        <strain evidence="5">R11H</strain>
    </source>
</reference>
<feature type="compositionally biased region" description="Basic and acidic residues" evidence="1">
    <location>
        <begin position="171"/>
        <end position="187"/>
    </location>
</feature>
<dbReference type="Pfam" id="PF13202">
    <property type="entry name" value="EF-hand_5"/>
    <property type="match status" value="3"/>
</dbReference>
<proteinExistence type="predicted"/>
<evidence type="ECO:0000256" key="1">
    <source>
        <dbReference type="SAM" id="MobiDB-lite"/>
    </source>
</evidence>
<dbReference type="InterPro" id="IPR018247">
    <property type="entry name" value="EF_Hand_1_Ca_BS"/>
</dbReference>
<dbReference type="GO" id="GO:0005509">
    <property type="term" value="F:calcium ion binding"/>
    <property type="evidence" value="ECO:0007669"/>
    <property type="project" value="InterPro"/>
</dbReference>
<dbReference type="EMBL" id="FUYP01000028">
    <property type="protein sequence ID" value="SKB90815.1"/>
    <property type="molecule type" value="Genomic_DNA"/>
</dbReference>
<name>A0A1T5F3Q4_9SPHN</name>
<feature type="signal peptide" evidence="2">
    <location>
        <begin position="1"/>
        <end position="20"/>
    </location>
</feature>
<feature type="region of interest" description="Disordered" evidence="1">
    <location>
        <begin position="171"/>
        <end position="206"/>
    </location>
</feature>
<feature type="region of interest" description="Disordered" evidence="1">
    <location>
        <begin position="81"/>
        <end position="141"/>
    </location>
</feature>
<feature type="domain" description="EF-hand" evidence="3">
    <location>
        <begin position="169"/>
        <end position="184"/>
    </location>
</feature>
<feature type="compositionally biased region" description="Basic residues" evidence="1">
    <location>
        <begin position="124"/>
        <end position="139"/>
    </location>
</feature>
<sequence>MKKMTILTLGAALIAAPALAAPGERGMGDAEGNRVLTRAEAQTGAANMFAKMDINKDGKLDAADQAARQAAMQAKRFAALDANSDGSISKTEWDQHNSRREAKRAERKEKRSAEASEAGEGKRGLRGLHGKRGGHHGMRGHQGMMMKADTNGDKAISQAEFEAAALARFDRLDTNKDGQVTAEERRAQRAAWKAKRGQRAAAPASE</sequence>
<evidence type="ECO:0000313" key="4">
    <source>
        <dbReference type="EMBL" id="SKB90815.1"/>
    </source>
</evidence>
<dbReference type="SUPFAM" id="SSF47473">
    <property type="entry name" value="EF-hand"/>
    <property type="match status" value="1"/>
</dbReference>
<dbReference type="Proteomes" id="UP000190044">
    <property type="component" value="Unassembled WGS sequence"/>
</dbReference>
<organism evidence="4 5">
    <name type="scientific">Sphingopyxis flava</name>
    <dbReference type="NCBI Taxonomy" id="1507287"/>
    <lineage>
        <taxon>Bacteria</taxon>
        <taxon>Pseudomonadati</taxon>
        <taxon>Pseudomonadota</taxon>
        <taxon>Alphaproteobacteria</taxon>
        <taxon>Sphingomonadales</taxon>
        <taxon>Sphingomonadaceae</taxon>
        <taxon>Sphingopyxis</taxon>
    </lineage>
</organism>